<evidence type="ECO:0000256" key="5">
    <source>
        <dbReference type="ARBA" id="ARBA00022692"/>
    </source>
</evidence>
<keyword evidence="4" id="KW-0808">Transferase</keyword>
<keyword evidence="3" id="KW-0328">Glycosyltransferase</keyword>
<sequence length="426" mass="46546">MTNARRLAPWIALWVLILGPRVWVLTHQPVLTEPRGEVERSAACLAANGFLGNPYYGHGEPSAHVAPLYPTLLAGIYLVLGAGYAGHLCQGVVTIALTGTAISLLPRLSRFVNGRSGPGWGAAVLMSVLPFNLGFIQVWGMWEQHGSFLAVALYLPLLIAAHRDQWQSPRRAAALGAATGCVVLLNPPFGLAFGLFVLAEVIGQRERWRLVRRVALTGAVAALVVCPWALRNYYVLGGFCPVRSNAGLELAIGNNDQSNGKTYSTYGGDSTPSPIDSIHPYTNPERLSALKQRGELEFMKDRQQEAVAWIRANPERWADLTLRRAYLFWLPPADMWAPTKLSDFQRQVRSWIYRATSVLMVIGLVGLLRADWGAFAATAAVLLGLSASYYVTHVDVRYAFPLHGLALVLGCRPLVAVAERVGGYRP</sequence>
<keyword evidence="7 8" id="KW-0472">Membrane</keyword>
<evidence type="ECO:0000313" key="9">
    <source>
        <dbReference type="EMBL" id="QJW96714.1"/>
    </source>
</evidence>
<organism evidence="9 10">
    <name type="scientific">Frigoriglobus tundricola</name>
    <dbReference type="NCBI Taxonomy" id="2774151"/>
    <lineage>
        <taxon>Bacteria</taxon>
        <taxon>Pseudomonadati</taxon>
        <taxon>Planctomycetota</taxon>
        <taxon>Planctomycetia</taxon>
        <taxon>Gemmatales</taxon>
        <taxon>Gemmataceae</taxon>
        <taxon>Frigoriglobus</taxon>
    </lineage>
</organism>
<keyword evidence="10" id="KW-1185">Reference proteome</keyword>
<dbReference type="GO" id="GO:0005886">
    <property type="term" value="C:plasma membrane"/>
    <property type="evidence" value="ECO:0007669"/>
    <property type="project" value="UniProtKB-SubCell"/>
</dbReference>
<evidence type="ECO:0000256" key="1">
    <source>
        <dbReference type="ARBA" id="ARBA00004651"/>
    </source>
</evidence>
<evidence type="ECO:0000256" key="3">
    <source>
        <dbReference type="ARBA" id="ARBA00022676"/>
    </source>
</evidence>
<dbReference type="PANTHER" id="PTHR33908:SF11">
    <property type="entry name" value="MEMBRANE PROTEIN"/>
    <property type="match status" value="1"/>
</dbReference>
<dbReference type="RefSeq" id="WP_171472241.1">
    <property type="nucleotide sequence ID" value="NZ_CP053452.2"/>
</dbReference>
<proteinExistence type="predicted"/>
<dbReference type="EMBL" id="CP053452">
    <property type="protein sequence ID" value="QJW96714.1"/>
    <property type="molecule type" value="Genomic_DNA"/>
</dbReference>
<protein>
    <recommendedName>
        <fullName evidence="11">Glycosyltransferase RgtA/B/C/D-like domain-containing protein</fullName>
    </recommendedName>
</protein>
<evidence type="ECO:0008006" key="11">
    <source>
        <dbReference type="Google" id="ProtNLM"/>
    </source>
</evidence>
<evidence type="ECO:0000256" key="8">
    <source>
        <dbReference type="SAM" id="Phobius"/>
    </source>
</evidence>
<name>A0A6M5YTE7_9BACT</name>
<feature type="transmembrane region" description="Helical" evidence="8">
    <location>
        <begin position="173"/>
        <end position="198"/>
    </location>
</feature>
<reference evidence="10" key="1">
    <citation type="submission" date="2020-05" db="EMBL/GenBank/DDBJ databases">
        <title>Frigoriglobus tundricola gen. nov., sp. nov., a psychrotolerant cellulolytic planctomycete of the family Gemmataceae with two divergent copies of 16S rRNA gene.</title>
        <authorList>
            <person name="Kulichevskaya I.S."/>
            <person name="Ivanova A.A."/>
            <person name="Naumoff D.G."/>
            <person name="Beletsky A.V."/>
            <person name="Rijpstra W.I.C."/>
            <person name="Sinninghe Damste J.S."/>
            <person name="Mardanov A.V."/>
            <person name="Ravin N.V."/>
            <person name="Dedysh S.N."/>
        </authorList>
    </citation>
    <scope>NUCLEOTIDE SEQUENCE [LARGE SCALE GENOMIC DNA]</scope>
    <source>
        <strain evidence="10">PL17</strain>
    </source>
</reference>
<feature type="transmembrane region" description="Helical" evidence="8">
    <location>
        <begin position="210"/>
        <end position="230"/>
    </location>
</feature>
<evidence type="ECO:0000256" key="7">
    <source>
        <dbReference type="ARBA" id="ARBA00023136"/>
    </source>
</evidence>
<keyword evidence="6 8" id="KW-1133">Transmembrane helix</keyword>
<evidence type="ECO:0000256" key="4">
    <source>
        <dbReference type="ARBA" id="ARBA00022679"/>
    </source>
</evidence>
<dbReference type="GO" id="GO:0009103">
    <property type="term" value="P:lipopolysaccharide biosynthetic process"/>
    <property type="evidence" value="ECO:0007669"/>
    <property type="project" value="UniProtKB-ARBA"/>
</dbReference>
<dbReference type="KEGG" id="ftj:FTUN_4273"/>
<dbReference type="GO" id="GO:0016763">
    <property type="term" value="F:pentosyltransferase activity"/>
    <property type="evidence" value="ECO:0007669"/>
    <property type="project" value="TreeGrafter"/>
</dbReference>
<evidence type="ECO:0000256" key="6">
    <source>
        <dbReference type="ARBA" id="ARBA00022989"/>
    </source>
</evidence>
<dbReference type="PANTHER" id="PTHR33908">
    <property type="entry name" value="MANNOSYLTRANSFERASE YKCB-RELATED"/>
    <property type="match status" value="1"/>
</dbReference>
<dbReference type="InterPro" id="IPR050297">
    <property type="entry name" value="LipidA_mod_glycosyltrf_83"/>
</dbReference>
<feature type="transmembrane region" description="Helical" evidence="8">
    <location>
        <begin position="374"/>
        <end position="391"/>
    </location>
</feature>
<keyword evidence="5 8" id="KW-0812">Transmembrane</keyword>
<evidence type="ECO:0000256" key="2">
    <source>
        <dbReference type="ARBA" id="ARBA00022475"/>
    </source>
</evidence>
<dbReference type="AlphaFoldDB" id="A0A6M5YTE7"/>
<keyword evidence="2" id="KW-1003">Cell membrane</keyword>
<gene>
    <name evidence="9" type="ORF">FTUN_4273</name>
</gene>
<feature type="transmembrane region" description="Helical" evidence="8">
    <location>
        <begin position="145"/>
        <end position="161"/>
    </location>
</feature>
<evidence type="ECO:0000313" key="10">
    <source>
        <dbReference type="Proteomes" id="UP000503447"/>
    </source>
</evidence>
<comment type="subcellular location">
    <subcellularLocation>
        <location evidence="1">Cell membrane</location>
        <topology evidence="1">Multi-pass membrane protein</topology>
    </subcellularLocation>
</comment>
<feature type="transmembrane region" description="Helical" evidence="8">
    <location>
        <begin position="117"/>
        <end position="139"/>
    </location>
</feature>
<feature type="transmembrane region" description="Helical" evidence="8">
    <location>
        <begin position="76"/>
        <end position="105"/>
    </location>
</feature>
<dbReference type="Proteomes" id="UP000503447">
    <property type="component" value="Chromosome"/>
</dbReference>
<accession>A0A6M5YTE7</accession>
<feature type="transmembrane region" description="Helical" evidence="8">
    <location>
        <begin position="351"/>
        <end position="368"/>
    </location>
</feature>